<gene>
    <name evidence="11" type="ORF">E5288_WYG021259</name>
</gene>
<keyword evidence="9" id="KW-0325">Glycoprotein</keyword>
<evidence type="ECO:0000256" key="8">
    <source>
        <dbReference type="ARBA" id="ARBA00023170"/>
    </source>
</evidence>
<reference evidence="11" key="1">
    <citation type="submission" date="2019-10" db="EMBL/GenBank/DDBJ databases">
        <title>The sequence and de novo assembly of the wild yak genome.</title>
        <authorList>
            <person name="Liu Y."/>
        </authorList>
    </citation>
    <scope>NUCLEOTIDE SEQUENCE [LARGE SCALE GENOMIC DNA]</scope>
    <source>
        <strain evidence="11">WY2019</strain>
    </source>
</reference>
<dbReference type="PANTHER" id="PTHR19433">
    <property type="entry name" value="T-CELL RECEPTOR ALPHA CHAIN V REGION-RELATED"/>
    <property type="match status" value="1"/>
</dbReference>
<evidence type="ECO:0000256" key="2">
    <source>
        <dbReference type="ARBA" id="ARBA00022475"/>
    </source>
</evidence>
<comment type="caution">
    <text evidence="11">The sequence shown here is derived from an EMBL/GenBank/DDBJ whole genome shotgun (WGS) entry which is preliminary data.</text>
</comment>
<protein>
    <recommendedName>
        <fullName evidence="10">Ig-like domain-containing protein</fullName>
    </recommendedName>
</protein>
<dbReference type="InterPro" id="IPR013106">
    <property type="entry name" value="Ig_V-set"/>
</dbReference>
<evidence type="ECO:0000256" key="3">
    <source>
        <dbReference type="ARBA" id="ARBA00022729"/>
    </source>
</evidence>
<dbReference type="SUPFAM" id="SSF48726">
    <property type="entry name" value="Immunoglobulin"/>
    <property type="match status" value="5"/>
</dbReference>
<evidence type="ECO:0000256" key="1">
    <source>
        <dbReference type="ARBA" id="ARBA00004236"/>
    </source>
</evidence>
<accession>A0A6B0SC97</accession>
<evidence type="ECO:0000313" key="11">
    <source>
        <dbReference type="EMBL" id="MXQ99600.1"/>
    </source>
</evidence>
<dbReference type="Pfam" id="PF07686">
    <property type="entry name" value="V-set"/>
    <property type="match status" value="4"/>
</dbReference>
<evidence type="ECO:0000313" key="12">
    <source>
        <dbReference type="Proteomes" id="UP000322234"/>
    </source>
</evidence>
<dbReference type="InterPro" id="IPR003599">
    <property type="entry name" value="Ig_sub"/>
</dbReference>
<keyword evidence="8" id="KW-0675">Receptor</keyword>
<dbReference type="FunFam" id="2.60.40.10:FF:000878">
    <property type="entry name" value="T cell receptor alpha variable 38-1"/>
    <property type="match status" value="1"/>
</dbReference>
<evidence type="ECO:0000256" key="6">
    <source>
        <dbReference type="ARBA" id="ARBA00023136"/>
    </source>
</evidence>
<feature type="domain" description="Ig-like" evidence="10">
    <location>
        <begin position="567"/>
        <end position="644"/>
    </location>
</feature>
<dbReference type="AlphaFoldDB" id="A0A6B0SC97"/>
<evidence type="ECO:0000256" key="9">
    <source>
        <dbReference type="ARBA" id="ARBA00023180"/>
    </source>
</evidence>
<keyword evidence="5" id="KW-1064">Adaptive immunity</keyword>
<dbReference type="Gene3D" id="2.60.40.10">
    <property type="entry name" value="Immunoglobulins"/>
    <property type="match status" value="5"/>
</dbReference>
<sequence>MVLDRHTIMISVPFPEPDFKLHRGWQHTPWTVIDAKTTQPSSMDCAEGENVNLPCNHSTIGGKDYIHWYRQNPNQSPQYVIHGLRGTVNRSMASLTIASDRKSSTLVLPQVTLKDAAVYYCVLREAQWDRQGCTCAVSLVGRRVSGQQKEKSDQEQVKQSPQSLTVQEGEISILNCSYEKSVFDYLLWHWQYPGKGPAFLIAICSVMNEMEDGSFTVSLNKSAKQLSLHITTSQPGDSATYICAATSLLYNTHKHRHREYEDYGPLFKEDEVNSIYVNHMRLVTGVTVFLTLGTVTDAKTTQPSSMDCAEGQDVTLSCNHSTIGRNEYIHWYQQNPRVHRTVIAAKTTQPSSMDCAEGEDVNLPCNNYTIGSGVAQKVTQDQPDISSQAGESATMNCQYETSWNSYNIFWYKQLPSGEMIYLIGQNSNSPNARDGRYSINFQRSRKAISLIISALKLEDTAKYFCALWELTVVEVIGKAEQKLLTWIREKNPLPHNPTRSHPRCRTTAKIHTCRPQTRDDSPVLVSSVVWIRRFNTKRRLLPCHLEAGVQGVNSLLTVEQRPPLLWVQEGQNTNFTCSFPSSSFYALHWYRWEPAKTAKNLFVISVNGDEKKQGRVRVTLNTKEGYSSMYIRGSQPEDSATYLCASTQCPSALCSPYPNPYLLLLWDWH</sequence>
<name>A0A6B0SC97_9CETA</name>
<comment type="subcellular location">
    <subcellularLocation>
        <location evidence="1">Cell membrane</location>
    </subcellularLocation>
</comment>
<dbReference type="InterPro" id="IPR007110">
    <property type="entry name" value="Ig-like_dom"/>
</dbReference>
<dbReference type="SMART" id="SM00409">
    <property type="entry name" value="IG"/>
    <property type="match status" value="4"/>
</dbReference>
<feature type="domain" description="Ig-like" evidence="10">
    <location>
        <begin position="155"/>
        <end position="261"/>
    </location>
</feature>
<dbReference type="SMART" id="SM00406">
    <property type="entry name" value="IGv"/>
    <property type="match status" value="4"/>
</dbReference>
<dbReference type="InterPro" id="IPR036179">
    <property type="entry name" value="Ig-like_dom_sf"/>
</dbReference>
<dbReference type="GO" id="GO:0005886">
    <property type="term" value="C:plasma membrane"/>
    <property type="evidence" value="ECO:0007669"/>
    <property type="project" value="UniProtKB-SubCell"/>
</dbReference>
<evidence type="ECO:0000256" key="7">
    <source>
        <dbReference type="ARBA" id="ARBA00023157"/>
    </source>
</evidence>
<proteinExistence type="predicted"/>
<evidence type="ECO:0000256" key="5">
    <source>
        <dbReference type="ARBA" id="ARBA00023130"/>
    </source>
</evidence>
<feature type="domain" description="Ig-like" evidence="10">
    <location>
        <begin position="376"/>
        <end position="485"/>
    </location>
</feature>
<dbReference type="Proteomes" id="UP000322234">
    <property type="component" value="Unassembled WGS sequence"/>
</dbReference>
<evidence type="ECO:0000256" key="4">
    <source>
        <dbReference type="ARBA" id="ARBA00022859"/>
    </source>
</evidence>
<dbReference type="CDD" id="cd04983">
    <property type="entry name" value="IgV_TCR_alpha"/>
    <property type="match status" value="1"/>
</dbReference>
<evidence type="ECO:0000259" key="10">
    <source>
        <dbReference type="PROSITE" id="PS50835"/>
    </source>
</evidence>
<dbReference type="GO" id="GO:0009617">
    <property type="term" value="P:response to bacterium"/>
    <property type="evidence" value="ECO:0007669"/>
    <property type="project" value="TreeGrafter"/>
</dbReference>
<keyword evidence="4" id="KW-0391">Immunity</keyword>
<keyword evidence="12" id="KW-1185">Reference proteome</keyword>
<dbReference type="EMBL" id="VBQZ03000584">
    <property type="protein sequence ID" value="MXQ99600.1"/>
    <property type="molecule type" value="Genomic_DNA"/>
</dbReference>
<keyword evidence="2" id="KW-1003">Cell membrane</keyword>
<dbReference type="PANTHER" id="PTHR19433:SF132">
    <property type="entry name" value="T CELL RECEPTOR ALPHA VARIABLE 26-1"/>
    <property type="match status" value="1"/>
</dbReference>
<dbReference type="PROSITE" id="PS50835">
    <property type="entry name" value="IG_LIKE"/>
    <property type="match status" value="4"/>
</dbReference>
<keyword evidence="7" id="KW-1015">Disulfide bond</keyword>
<keyword evidence="3" id="KW-0732">Signal</keyword>
<dbReference type="InterPro" id="IPR052051">
    <property type="entry name" value="TCR_complex_component"/>
</dbReference>
<feature type="domain" description="Ig-like" evidence="10">
    <location>
        <begin position="29"/>
        <end position="121"/>
    </location>
</feature>
<organism evidence="11 12">
    <name type="scientific">Bos mutus</name>
    <name type="common">wild yak</name>
    <dbReference type="NCBI Taxonomy" id="72004"/>
    <lineage>
        <taxon>Eukaryota</taxon>
        <taxon>Metazoa</taxon>
        <taxon>Chordata</taxon>
        <taxon>Craniata</taxon>
        <taxon>Vertebrata</taxon>
        <taxon>Euteleostomi</taxon>
        <taxon>Mammalia</taxon>
        <taxon>Eutheria</taxon>
        <taxon>Laurasiatheria</taxon>
        <taxon>Artiodactyla</taxon>
        <taxon>Ruminantia</taxon>
        <taxon>Pecora</taxon>
        <taxon>Bovidae</taxon>
        <taxon>Bovinae</taxon>
        <taxon>Bos</taxon>
    </lineage>
</organism>
<keyword evidence="6" id="KW-0472">Membrane</keyword>
<dbReference type="GO" id="GO:0002250">
    <property type="term" value="P:adaptive immune response"/>
    <property type="evidence" value="ECO:0007669"/>
    <property type="project" value="UniProtKB-KW"/>
</dbReference>
<dbReference type="InterPro" id="IPR013783">
    <property type="entry name" value="Ig-like_fold"/>
</dbReference>